<evidence type="ECO:0000313" key="8">
    <source>
        <dbReference type="Proteomes" id="UP000639772"/>
    </source>
</evidence>
<evidence type="ECO:0000256" key="2">
    <source>
        <dbReference type="ARBA" id="ARBA00022523"/>
    </source>
</evidence>
<dbReference type="EMBL" id="JADCNM010000006">
    <property type="protein sequence ID" value="KAG0477962.1"/>
    <property type="molecule type" value="Genomic_DNA"/>
</dbReference>
<evidence type="ECO:0000256" key="4">
    <source>
        <dbReference type="ARBA" id="ARBA00022729"/>
    </source>
</evidence>
<organism evidence="7 8">
    <name type="scientific">Vanilla planifolia</name>
    <name type="common">Vanilla</name>
    <dbReference type="NCBI Taxonomy" id="51239"/>
    <lineage>
        <taxon>Eukaryota</taxon>
        <taxon>Viridiplantae</taxon>
        <taxon>Streptophyta</taxon>
        <taxon>Embryophyta</taxon>
        <taxon>Tracheophyta</taxon>
        <taxon>Spermatophyta</taxon>
        <taxon>Magnoliopsida</taxon>
        <taxon>Liliopsida</taxon>
        <taxon>Asparagales</taxon>
        <taxon>Orchidaceae</taxon>
        <taxon>Vanilloideae</taxon>
        <taxon>Vanilleae</taxon>
        <taxon>Vanilla</taxon>
    </lineage>
</organism>
<dbReference type="Proteomes" id="UP000639772">
    <property type="component" value="Chromosome 6"/>
</dbReference>
<comment type="caution">
    <text evidence="7">The sequence shown here is derived from an EMBL/GenBank/DDBJ whole genome shotgun (WGS) entry which is preliminary data.</text>
</comment>
<dbReference type="Pfam" id="PF04674">
    <property type="entry name" value="Phi_1"/>
    <property type="match status" value="1"/>
</dbReference>
<evidence type="ECO:0000256" key="5">
    <source>
        <dbReference type="ARBA" id="ARBA00023591"/>
    </source>
</evidence>
<evidence type="ECO:0000256" key="6">
    <source>
        <dbReference type="SAM" id="SignalP"/>
    </source>
</evidence>
<feature type="chain" id="PRO_5032958692" description="Protein EXORDIUM-like 2" evidence="6">
    <location>
        <begin position="24"/>
        <end position="312"/>
    </location>
</feature>
<sequence>MTSKHFLLFFFFLSAYLLSSSSAARKLSALVEKQPLTITYHRGPLLAGPVSVDIIWYGNFTSSQRAVVSDFLASLSTGEESPSVSSWWTMTRKYYFVATKHAPPRLTLGGQTLDEDYSRGKSLKNADIEELAAKGRRSGGISVVLTAKDVAVEGFCMSRCATHGSSGRSGAGRFAYIWVGNSAAQCPGQCAWPFHQPLYGPQTPPLVAPNGDVGVDGMVINLANMVAGVVTNPFGGGFFMGPAEAPLEAATACPGCMEKVLTRATPASFWLIPRRARATMPMGTTGESIFFRQFLTRQRRRVLLLWDVEIKG</sequence>
<feature type="signal peptide" evidence="6">
    <location>
        <begin position="1"/>
        <end position="23"/>
    </location>
</feature>
<name>A0A835R0F9_VANPL</name>
<evidence type="ECO:0000256" key="3">
    <source>
        <dbReference type="ARBA" id="ARBA00022525"/>
    </source>
</evidence>
<protein>
    <recommendedName>
        <fullName evidence="9">Protein EXORDIUM-like 2</fullName>
    </recommendedName>
</protein>
<keyword evidence="2" id="KW-0052">Apoplast</keyword>
<evidence type="ECO:0000313" key="7">
    <source>
        <dbReference type="EMBL" id="KAG0477962.1"/>
    </source>
</evidence>
<proteinExistence type="inferred from homology"/>
<dbReference type="PANTHER" id="PTHR31279">
    <property type="entry name" value="PROTEIN EXORDIUM-LIKE 5"/>
    <property type="match status" value="1"/>
</dbReference>
<dbReference type="PANTHER" id="PTHR31279:SF54">
    <property type="entry name" value="PROTEIN EXORDIUM-RELATED"/>
    <property type="match status" value="1"/>
</dbReference>
<dbReference type="OrthoDB" id="2017091at2759"/>
<dbReference type="InterPro" id="IPR006766">
    <property type="entry name" value="EXORDIUM-like"/>
</dbReference>
<gene>
    <name evidence="7" type="ORF">HPP92_012681</name>
</gene>
<keyword evidence="4 6" id="KW-0732">Signal</keyword>
<comment type="subcellular location">
    <subcellularLocation>
        <location evidence="1">Secreted</location>
        <location evidence="1">Extracellular space</location>
        <location evidence="1">Apoplast</location>
    </subcellularLocation>
</comment>
<accession>A0A835R0F9</accession>
<dbReference type="GO" id="GO:0048046">
    <property type="term" value="C:apoplast"/>
    <property type="evidence" value="ECO:0007669"/>
    <property type="project" value="UniProtKB-SubCell"/>
</dbReference>
<dbReference type="AlphaFoldDB" id="A0A835R0F9"/>
<evidence type="ECO:0008006" key="9">
    <source>
        <dbReference type="Google" id="ProtNLM"/>
    </source>
</evidence>
<reference evidence="7 8" key="1">
    <citation type="journal article" date="2020" name="Nat. Food">
        <title>A phased Vanilla planifolia genome enables genetic improvement of flavour and production.</title>
        <authorList>
            <person name="Hasing T."/>
            <person name="Tang H."/>
            <person name="Brym M."/>
            <person name="Khazi F."/>
            <person name="Huang T."/>
            <person name="Chambers A.H."/>
        </authorList>
    </citation>
    <scope>NUCLEOTIDE SEQUENCE [LARGE SCALE GENOMIC DNA]</scope>
    <source>
        <tissue evidence="7">Leaf</tissue>
    </source>
</reference>
<keyword evidence="3" id="KW-0964">Secreted</keyword>
<evidence type="ECO:0000256" key="1">
    <source>
        <dbReference type="ARBA" id="ARBA00004271"/>
    </source>
</evidence>
<comment type="similarity">
    <text evidence="5">Belongs to the EXORDIUM family.</text>
</comment>